<dbReference type="InterPro" id="IPR028081">
    <property type="entry name" value="Leu-bd"/>
</dbReference>
<organism evidence="3">
    <name type="scientific">bioreactor metagenome</name>
    <dbReference type="NCBI Taxonomy" id="1076179"/>
    <lineage>
        <taxon>unclassified sequences</taxon>
        <taxon>metagenomes</taxon>
        <taxon>ecological metagenomes</taxon>
    </lineage>
</organism>
<dbReference type="Pfam" id="PF13458">
    <property type="entry name" value="Peripla_BP_6"/>
    <property type="match status" value="1"/>
</dbReference>
<keyword evidence="1" id="KW-0732">Signal</keyword>
<dbReference type="InterPro" id="IPR028082">
    <property type="entry name" value="Peripla_BP_I"/>
</dbReference>
<accession>A0A644SZ18</accession>
<dbReference type="SUPFAM" id="SSF53822">
    <property type="entry name" value="Periplasmic binding protein-like I"/>
    <property type="match status" value="1"/>
</dbReference>
<comment type="caution">
    <text evidence="3">The sequence shown here is derived from an EMBL/GenBank/DDBJ whole genome shotgun (WGS) entry which is preliminary data.</text>
</comment>
<evidence type="ECO:0000259" key="2">
    <source>
        <dbReference type="Pfam" id="PF13458"/>
    </source>
</evidence>
<dbReference type="AlphaFoldDB" id="A0A644SZ18"/>
<evidence type="ECO:0000313" key="3">
    <source>
        <dbReference type="EMBL" id="MPL59889.1"/>
    </source>
</evidence>
<name>A0A644SZ18_9ZZZZ</name>
<dbReference type="PANTHER" id="PTHR30483:SF6">
    <property type="entry name" value="PERIPLASMIC BINDING PROTEIN OF ABC TRANSPORTER FOR NATURAL AMINO ACIDS"/>
    <property type="match status" value="1"/>
</dbReference>
<reference evidence="3" key="1">
    <citation type="submission" date="2019-08" db="EMBL/GenBank/DDBJ databases">
        <authorList>
            <person name="Kucharzyk K."/>
            <person name="Murdoch R.W."/>
            <person name="Higgins S."/>
            <person name="Loffler F."/>
        </authorList>
    </citation>
    <scope>NUCLEOTIDE SEQUENCE</scope>
</reference>
<dbReference type="EMBL" id="VSSQ01000010">
    <property type="protein sequence ID" value="MPL59889.1"/>
    <property type="molecule type" value="Genomic_DNA"/>
</dbReference>
<protein>
    <submittedName>
        <fullName evidence="3">Leucine-, isoleucine-, valine-, threonine-, and alanine-binding protein</fullName>
    </submittedName>
</protein>
<dbReference type="InterPro" id="IPR051010">
    <property type="entry name" value="BCAA_transport"/>
</dbReference>
<evidence type="ECO:0000256" key="1">
    <source>
        <dbReference type="ARBA" id="ARBA00022729"/>
    </source>
</evidence>
<feature type="domain" description="Leucine-binding protein" evidence="2">
    <location>
        <begin position="30"/>
        <end position="379"/>
    </location>
</feature>
<gene>
    <name evidence="3" type="primary">braC_5</name>
    <name evidence="3" type="ORF">SDC9_05445</name>
</gene>
<dbReference type="Gene3D" id="3.40.50.2300">
    <property type="match status" value="2"/>
</dbReference>
<proteinExistence type="predicted"/>
<sequence length="412" mass="44684">MKRSVFFVATLVLVLAMVFQAGAAPNPKEFKLGFMTSLSGAFAPLAETQRKGTLLAVAEINERGGLNMPWGKVPVKLIIKDDEAKLDVGIRRYRELVEAGINGFTGSCWNPMAAALNEESKLKPMPMISACVPAIDSFKKGNPAPGSFSVAFTPWSIGYIAGQSVVEGLGKKKIFFLSRSDSWGNTIYDGLKAALTKVGGEVVGFAEYPLGNVDFSSAINKAIQLKPDVVVTVQTGGDAIALYKQAYDMGLMNVTTVFNSWTMNYVAVTIPRATLAQIPSVTFHYYDVEGGVKDQALVEKTRKYAEGHMKMFGGEPPDAYTTLAYMAATIMFEAVEKAGSFDVDKVSKVLATGKFQTLKGESYFREDHQLVNQYLAYLVSGKASGTSMWDLYKVEKAFGGEDALPTLKSLGY</sequence>
<dbReference type="PANTHER" id="PTHR30483">
    <property type="entry name" value="LEUCINE-SPECIFIC-BINDING PROTEIN"/>
    <property type="match status" value="1"/>
</dbReference>